<dbReference type="PATRIC" id="fig|28037.218.peg.1595"/>
<dbReference type="GO" id="GO:0030313">
    <property type="term" value="C:cell envelope"/>
    <property type="evidence" value="ECO:0007669"/>
    <property type="project" value="UniProtKB-SubCell"/>
</dbReference>
<dbReference type="SUPFAM" id="SSF53850">
    <property type="entry name" value="Periplasmic binding protein-like II"/>
    <property type="match status" value="1"/>
</dbReference>
<evidence type="ECO:0000256" key="1">
    <source>
        <dbReference type="ARBA" id="ARBA00004196"/>
    </source>
</evidence>
<name>A0A0F3HD44_9STRE</name>
<comment type="similarity">
    <text evidence="2">Belongs to the bacterial solute-binding protein 1 family.</text>
</comment>
<sequence length="432" mass="48943">MKLNRKHLCWGIVLLFVLSLSTGFYWWKQQPIVLHIGVYAGSSWDVPTSQRSHALDLAIQKFEKSHPNVRVEYENGIPQSDYSDWLSEKIVSGKTPDVFMVSEQDLSLLAARGVLEKLNGYMNQEDQAAFYPVAFESGVYQGQSYALPYESNPILMCVNKDLLDKEGIEVPKEGWSLEEFYTICKKLTKDTNGDGQLDQFGSTEYTWKEALAANGGSLFQGGMLKLTAPEVKESLTFLQKLEELNKNYKVSSKDFDQGKVAFYPMTLAQYRTYKPYPYHVSKYSNFTWTCIPMPAKSKTTKATLVTTTSFAMSARTPHSKLAWELMQLLTEDPEIQQLLFAQSQGISVMPQVVQSQSSKDLLQVDDFGTDSLTNQTLNRIMEQAVESSPKNVSKEMLEKLDYLIGNALRDQDVENRLPQIQREIESSLQVGD</sequence>
<dbReference type="InterPro" id="IPR050490">
    <property type="entry name" value="Bact_solute-bd_prot1"/>
</dbReference>
<keyword evidence="3" id="KW-0813">Transport</keyword>
<evidence type="ECO:0000256" key="2">
    <source>
        <dbReference type="ARBA" id="ARBA00008520"/>
    </source>
</evidence>
<gene>
    <name evidence="5" type="ORF">TZ96_01630</name>
</gene>
<proteinExistence type="inferred from homology"/>
<accession>A0A0F3HD44</accession>
<organism evidence="5 6">
    <name type="scientific">Streptococcus infantis</name>
    <dbReference type="NCBI Taxonomy" id="68892"/>
    <lineage>
        <taxon>Bacteria</taxon>
        <taxon>Bacillati</taxon>
        <taxon>Bacillota</taxon>
        <taxon>Bacilli</taxon>
        <taxon>Lactobacillales</taxon>
        <taxon>Streptococcaceae</taxon>
        <taxon>Streptococcus</taxon>
    </lineage>
</organism>
<dbReference type="RefSeq" id="WP_045763669.1">
    <property type="nucleotide sequence ID" value="NZ_JYOV01000021.1"/>
</dbReference>
<dbReference type="Pfam" id="PF01547">
    <property type="entry name" value="SBP_bac_1"/>
    <property type="match status" value="1"/>
</dbReference>
<comment type="subcellular location">
    <subcellularLocation>
        <location evidence="1">Cell envelope</location>
    </subcellularLocation>
</comment>
<protein>
    <submittedName>
        <fullName evidence="5">Extracellular solute-binding lipoprotein</fullName>
    </submittedName>
</protein>
<dbReference type="PANTHER" id="PTHR43649">
    <property type="entry name" value="ARABINOSE-BINDING PROTEIN-RELATED"/>
    <property type="match status" value="1"/>
</dbReference>
<dbReference type="PANTHER" id="PTHR43649:SF31">
    <property type="entry name" value="SN-GLYCEROL-3-PHOSPHATE-BINDING PERIPLASMIC PROTEIN UGPB"/>
    <property type="match status" value="1"/>
</dbReference>
<dbReference type="InterPro" id="IPR006059">
    <property type="entry name" value="SBP"/>
</dbReference>
<dbReference type="Proteomes" id="UP000033405">
    <property type="component" value="Unassembled WGS sequence"/>
</dbReference>
<dbReference type="EMBL" id="JYOV01000021">
    <property type="protein sequence ID" value="KJU90848.1"/>
    <property type="molecule type" value="Genomic_DNA"/>
</dbReference>
<comment type="caution">
    <text evidence="5">The sequence shown here is derived from an EMBL/GenBank/DDBJ whole genome shotgun (WGS) entry which is preliminary data.</text>
</comment>
<dbReference type="AlphaFoldDB" id="A0A0F3HD44"/>
<evidence type="ECO:0000256" key="3">
    <source>
        <dbReference type="ARBA" id="ARBA00022448"/>
    </source>
</evidence>
<keyword evidence="5" id="KW-0449">Lipoprotein</keyword>
<reference evidence="5 6" key="1">
    <citation type="submission" date="2015-02" db="EMBL/GenBank/DDBJ databases">
        <title>Evolution of amylase-binding proteins of oral streptococcal species.</title>
        <authorList>
            <person name="Haase E.M."/>
        </authorList>
    </citation>
    <scope>NUCLEOTIDE SEQUENCE [LARGE SCALE GENOMIC DNA]</scope>
    <source>
        <strain evidence="5 6">UC6950A</strain>
    </source>
</reference>
<evidence type="ECO:0000313" key="5">
    <source>
        <dbReference type="EMBL" id="KJU90848.1"/>
    </source>
</evidence>
<evidence type="ECO:0000256" key="4">
    <source>
        <dbReference type="ARBA" id="ARBA00022729"/>
    </source>
</evidence>
<dbReference type="Gene3D" id="3.40.190.10">
    <property type="entry name" value="Periplasmic binding protein-like II"/>
    <property type="match status" value="1"/>
</dbReference>
<evidence type="ECO:0000313" key="6">
    <source>
        <dbReference type="Proteomes" id="UP000033405"/>
    </source>
</evidence>
<keyword evidence="4" id="KW-0732">Signal</keyword>
<dbReference type="CDD" id="cd13585">
    <property type="entry name" value="PBP2_TMBP_like"/>
    <property type="match status" value="1"/>
</dbReference>